<sequence>KIVSTDQVSTVLVIKPNTLSFFLLRKTESLVSRLQSNSTIRFLSHP</sequence>
<feature type="non-terminal residue" evidence="1">
    <location>
        <position position="1"/>
    </location>
</feature>
<gene>
    <name evidence="1" type="ORF">METZ01_LOCUS392322</name>
</gene>
<organism evidence="1">
    <name type="scientific">marine metagenome</name>
    <dbReference type="NCBI Taxonomy" id="408172"/>
    <lineage>
        <taxon>unclassified sequences</taxon>
        <taxon>metagenomes</taxon>
        <taxon>ecological metagenomes</taxon>
    </lineage>
</organism>
<name>A0A382V0L4_9ZZZZ</name>
<dbReference type="AlphaFoldDB" id="A0A382V0L4"/>
<reference evidence="1" key="1">
    <citation type="submission" date="2018-05" db="EMBL/GenBank/DDBJ databases">
        <authorList>
            <person name="Lanie J.A."/>
            <person name="Ng W.-L."/>
            <person name="Kazmierczak K.M."/>
            <person name="Andrzejewski T.M."/>
            <person name="Davidsen T.M."/>
            <person name="Wayne K.J."/>
            <person name="Tettelin H."/>
            <person name="Glass J.I."/>
            <person name="Rusch D."/>
            <person name="Podicherti R."/>
            <person name="Tsui H.-C.T."/>
            <person name="Winkler M.E."/>
        </authorList>
    </citation>
    <scope>NUCLEOTIDE SEQUENCE</scope>
</reference>
<evidence type="ECO:0000313" key="1">
    <source>
        <dbReference type="EMBL" id="SVD39468.1"/>
    </source>
</evidence>
<protein>
    <submittedName>
        <fullName evidence="1">Uncharacterized protein</fullName>
    </submittedName>
</protein>
<accession>A0A382V0L4</accession>
<dbReference type="EMBL" id="UINC01147886">
    <property type="protein sequence ID" value="SVD39468.1"/>
    <property type="molecule type" value="Genomic_DNA"/>
</dbReference>
<proteinExistence type="predicted"/>